<comment type="pathway">
    <text evidence="3 5">Lipid metabolism; fatty acid biosynthesis.</text>
</comment>
<accession>A0A512NP21</accession>
<protein>
    <recommendedName>
        <fullName evidence="3 4">Acyl carrier protein</fullName>
        <shortName evidence="3">ACP</shortName>
    </recommendedName>
</protein>
<keyword evidence="3" id="KW-0443">Lipid metabolism</keyword>
<dbReference type="AlphaFoldDB" id="A0A512NP21"/>
<dbReference type="SUPFAM" id="SSF47336">
    <property type="entry name" value="ACP-like"/>
    <property type="match status" value="1"/>
</dbReference>
<evidence type="ECO:0000256" key="1">
    <source>
        <dbReference type="ARBA" id="ARBA00022450"/>
    </source>
</evidence>
<feature type="domain" description="Carrier" evidence="6">
    <location>
        <begin position="8"/>
        <end position="82"/>
    </location>
</feature>
<evidence type="ECO:0000313" key="8">
    <source>
        <dbReference type="Proteomes" id="UP000321058"/>
    </source>
</evidence>
<organism evidence="7 8">
    <name type="scientific">Reyranella soli</name>
    <dbReference type="NCBI Taxonomy" id="1230389"/>
    <lineage>
        <taxon>Bacteria</taxon>
        <taxon>Pseudomonadati</taxon>
        <taxon>Pseudomonadota</taxon>
        <taxon>Alphaproteobacteria</taxon>
        <taxon>Hyphomicrobiales</taxon>
        <taxon>Reyranellaceae</taxon>
        <taxon>Reyranella</taxon>
    </lineage>
</organism>
<dbReference type="UniPathway" id="UPA00094"/>
<evidence type="ECO:0000256" key="5">
    <source>
        <dbReference type="RuleBase" id="RU003545"/>
    </source>
</evidence>
<dbReference type="PANTHER" id="PTHR20863:SF76">
    <property type="entry name" value="CARRIER DOMAIN-CONTAINING PROTEIN"/>
    <property type="match status" value="1"/>
</dbReference>
<evidence type="ECO:0000313" key="7">
    <source>
        <dbReference type="EMBL" id="GEP60706.1"/>
    </source>
</evidence>
<dbReference type="NCBIfam" id="NF002148">
    <property type="entry name" value="PRK00982.1-2"/>
    <property type="match status" value="1"/>
</dbReference>
<dbReference type="NCBIfam" id="TIGR00517">
    <property type="entry name" value="acyl_carrier"/>
    <property type="match status" value="1"/>
</dbReference>
<dbReference type="Proteomes" id="UP000321058">
    <property type="component" value="Unassembled WGS sequence"/>
</dbReference>
<dbReference type="GO" id="GO:0016020">
    <property type="term" value="C:membrane"/>
    <property type="evidence" value="ECO:0007669"/>
    <property type="project" value="GOC"/>
</dbReference>
<dbReference type="EMBL" id="BKAJ01000177">
    <property type="protein sequence ID" value="GEP60706.1"/>
    <property type="molecule type" value="Genomic_DNA"/>
</dbReference>
<dbReference type="InterPro" id="IPR003231">
    <property type="entry name" value="ACP"/>
</dbReference>
<evidence type="ECO:0000256" key="2">
    <source>
        <dbReference type="ARBA" id="ARBA00022553"/>
    </source>
</evidence>
<comment type="function">
    <text evidence="3 5">Carrier of the growing fatty acid chain in fatty acid biosynthesis.</text>
</comment>
<dbReference type="GO" id="GO:0009245">
    <property type="term" value="P:lipid A biosynthetic process"/>
    <property type="evidence" value="ECO:0007669"/>
    <property type="project" value="TreeGrafter"/>
</dbReference>
<dbReference type="Gene3D" id="1.10.1200.10">
    <property type="entry name" value="ACP-like"/>
    <property type="match status" value="1"/>
</dbReference>
<gene>
    <name evidence="7" type="primary">acpP_4</name>
    <name evidence="3" type="synonym">acpP</name>
    <name evidence="7" type="ORF">RSO01_78720</name>
</gene>
<keyword evidence="1 3" id="KW-0596">Phosphopantetheine</keyword>
<keyword evidence="3" id="KW-0963">Cytoplasm</keyword>
<name>A0A512NP21_9HYPH</name>
<dbReference type="NCBIfam" id="NF002150">
    <property type="entry name" value="PRK00982.1-4"/>
    <property type="match status" value="1"/>
</dbReference>
<dbReference type="Pfam" id="PF00550">
    <property type="entry name" value="PP-binding"/>
    <property type="match status" value="1"/>
</dbReference>
<reference evidence="7 8" key="1">
    <citation type="submission" date="2019-07" db="EMBL/GenBank/DDBJ databases">
        <title>Whole genome shotgun sequence of Reyranella soli NBRC 108950.</title>
        <authorList>
            <person name="Hosoyama A."/>
            <person name="Uohara A."/>
            <person name="Ohji S."/>
            <person name="Ichikawa N."/>
        </authorList>
    </citation>
    <scope>NUCLEOTIDE SEQUENCE [LARGE SCALE GENOMIC DNA]</scope>
    <source>
        <strain evidence="7 8">NBRC 108950</strain>
    </source>
</reference>
<evidence type="ECO:0000259" key="6">
    <source>
        <dbReference type="PROSITE" id="PS50075"/>
    </source>
</evidence>
<comment type="PTM">
    <text evidence="5">4'-phosphopantetheine is transferred from CoA to a specific serine of apo-ACP by acpS.</text>
</comment>
<keyword evidence="2 3" id="KW-0597">Phosphoprotein</keyword>
<keyword evidence="8" id="KW-1185">Reference proteome</keyword>
<sequence>MTGRTTVIDIANGVREVIEYHLGAAKAGMTEDARLTDLGADSIDLYELVMSLEEKFNINIDDRDAQRLTTVGDTIEFIKSRLS</sequence>
<keyword evidence="3" id="KW-0276">Fatty acid metabolism</keyword>
<comment type="PTM">
    <text evidence="3">4'-phosphopantetheine is transferred from CoA to a specific serine of apo-ACP by AcpS. This modification is essential for activity because fatty acids are bound in thioester linkage to the sulfhydryl of the prosthetic group.</text>
</comment>
<dbReference type="GO" id="GO:0000036">
    <property type="term" value="F:acyl carrier activity"/>
    <property type="evidence" value="ECO:0007669"/>
    <property type="project" value="UniProtKB-UniRule"/>
</dbReference>
<proteinExistence type="inferred from homology"/>
<dbReference type="InterPro" id="IPR009081">
    <property type="entry name" value="PP-bd_ACP"/>
</dbReference>
<dbReference type="GO" id="GO:0000035">
    <property type="term" value="F:acyl binding"/>
    <property type="evidence" value="ECO:0007669"/>
    <property type="project" value="TreeGrafter"/>
</dbReference>
<dbReference type="GO" id="GO:0005829">
    <property type="term" value="C:cytosol"/>
    <property type="evidence" value="ECO:0007669"/>
    <property type="project" value="TreeGrafter"/>
</dbReference>
<comment type="subcellular location">
    <subcellularLocation>
        <location evidence="3">Cytoplasm</location>
    </subcellularLocation>
</comment>
<evidence type="ECO:0000256" key="4">
    <source>
        <dbReference type="NCBIfam" id="TIGR00517"/>
    </source>
</evidence>
<dbReference type="InterPro" id="IPR036736">
    <property type="entry name" value="ACP-like_sf"/>
</dbReference>
<keyword evidence="3" id="KW-0444">Lipid biosynthesis</keyword>
<evidence type="ECO:0000256" key="3">
    <source>
        <dbReference type="HAMAP-Rule" id="MF_01217"/>
    </source>
</evidence>
<dbReference type="PANTHER" id="PTHR20863">
    <property type="entry name" value="ACYL CARRIER PROTEIN"/>
    <property type="match status" value="1"/>
</dbReference>
<comment type="similarity">
    <text evidence="3">Belongs to the acyl carrier protein (ACP) family.</text>
</comment>
<keyword evidence="3" id="KW-0275">Fatty acid biosynthesis</keyword>
<comment type="caution">
    <text evidence="7">The sequence shown here is derived from an EMBL/GenBank/DDBJ whole genome shotgun (WGS) entry which is preliminary data.</text>
</comment>
<dbReference type="HAMAP" id="MF_01217">
    <property type="entry name" value="Acyl_carrier"/>
    <property type="match status" value="1"/>
</dbReference>
<dbReference type="PROSITE" id="PS50075">
    <property type="entry name" value="CARRIER"/>
    <property type="match status" value="1"/>
</dbReference>
<feature type="modified residue" description="O-(pantetheine 4'-phosphoryl)serine" evidence="3">
    <location>
        <position position="42"/>
    </location>
</feature>